<evidence type="ECO:0000313" key="2">
    <source>
        <dbReference type="Proteomes" id="UP000810207"/>
    </source>
</evidence>
<comment type="caution">
    <text evidence="1">The sequence shown here is derived from an EMBL/GenBank/DDBJ whole genome shotgun (WGS) entry which is preliminary data.</text>
</comment>
<sequence>MKSKKIIAILLFSAIIVSFPTILINVQDQIYSLLAHGDGML</sequence>
<keyword evidence="2" id="KW-1185">Reference proteome</keyword>
<dbReference type="EMBL" id="JAGIKV010000021">
    <property type="protein sequence ID" value="MBP2248185.1"/>
    <property type="molecule type" value="Genomic_DNA"/>
</dbReference>
<protein>
    <submittedName>
        <fullName evidence="1">Uncharacterized membrane protein (DUF373 family)</fullName>
    </submittedName>
</protein>
<evidence type="ECO:0000313" key="1">
    <source>
        <dbReference type="EMBL" id="MBP2248185.1"/>
    </source>
</evidence>
<gene>
    <name evidence="1" type="ORF">J2Z28_004855</name>
</gene>
<accession>A0ABS4RZ77</accession>
<reference evidence="1 2" key="1">
    <citation type="submission" date="2021-03" db="EMBL/GenBank/DDBJ databases">
        <title>Genomic Encyclopedia of Type Strains, Phase IV (KMG-IV): sequencing the most valuable type-strain genomes for metagenomic binning, comparative biology and taxonomic classification.</title>
        <authorList>
            <person name="Goeker M."/>
        </authorList>
    </citation>
    <scope>NUCLEOTIDE SEQUENCE [LARGE SCALE GENOMIC DNA]</scope>
    <source>
        <strain evidence="1 2">DSM 21292</strain>
    </source>
</reference>
<proteinExistence type="predicted"/>
<organism evidence="1 2">
    <name type="scientific">Paenibacillus xylanexedens</name>
    <dbReference type="NCBI Taxonomy" id="528191"/>
    <lineage>
        <taxon>Bacteria</taxon>
        <taxon>Bacillati</taxon>
        <taxon>Bacillota</taxon>
        <taxon>Bacilli</taxon>
        <taxon>Bacillales</taxon>
        <taxon>Paenibacillaceae</taxon>
        <taxon>Paenibacillus</taxon>
    </lineage>
</organism>
<name>A0ABS4RZ77_PAEXY</name>
<dbReference type="Proteomes" id="UP000810207">
    <property type="component" value="Unassembled WGS sequence"/>
</dbReference>